<sequence>MYIYLSNTVLPATLPACCLGAIYIILVFVIRRRWTVCFDGLSTSIVRLRFIRGDFIDLPHNVMVSWQTSGLGRWFDQNDCRWHTRLPDRDKSVKFFL</sequence>
<keyword evidence="1" id="KW-0472">Membrane</keyword>
<name>S4PDS0_9NEOP</name>
<reference evidence="2" key="1">
    <citation type="journal article" date="2013" name="BMC Genomics">
        <title>Unscrambling butterfly oogenesis.</title>
        <authorList>
            <person name="Carter J.M."/>
            <person name="Baker S.C."/>
            <person name="Pink R."/>
            <person name="Carter D.R."/>
            <person name="Collins A."/>
            <person name="Tomlin J."/>
            <person name="Gibbs M."/>
            <person name="Breuker C.J."/>
        </authorList>
    </citation>
    <scope>NUCLEOTIDE SEQUENCE</scope>
    <source>
        <tissue evidence="2">Ovary</tissue>
    </source>
</reference>
<dbReference type="AlphaFoldDB" id="S4PDS0"/>
<feature type="transmembrane region" description="Helical" evidence="1">
    <location>
        <begin position="12"/>
        <end position="30"/>
    </location>
</feature>
<dbReference type="EMBL" id="GAIX01003541">
    <property type="protein sequence ID" value="JAA89019.1"/>
    <property type="molecule type" value="Transcribed_RNA"/>
</dbReference>
<evidence type="ECO:0000256" key="1">
    <source>
        <dbReference type="SAM" id="Phobius"/>
    </source>
</evidence>
<evidence type="ECO:0000313" key="2">
    <source>
        <dbReference type="EMBL" id="JAA89019.1"/>
    </source>
</evidence>
<protein>
    <submittedName>
        <fullName evidence="2">Uncharacterized protein</fullName>
    </submittedName>
</protein>
<reference evidence="2" key="2">
    <citation type="submission" date="2013-05" db="EMBL/GenBank/DDBJ databases">
        <authorList>
            <person name="Carter J.-M."/>
            <person name="Baker S.C."/>
            <person name="Pink R."/>
            <person name="Carter D.R.F."/>
            <person name="Collins A."/>
            <person name="Tomlin J."/>
            <person name="Gibbs M."/>
            <person name="Breuker C.J."/>
        </authorList>
    </citation>
    <scope>NUCLEOTIDE SEQUENCE</scope>
    <source>
        <tissue evidence="2">Ovary</tissue>
    </source>
</reference>
<organism evidence="2">
    <name type="scientific">Pararge aegeria</name>
    <name type="common">speckled wood butterfly</name>
    <dbReference type="NCBI Taxonomy" id="116150"/>
    <lineage>
        <taxon>Eukaryota</taxon>
        <taxon>Metazoa</taxon>
        <taxon>Ecdysozoa</taxon>
        <taxon>Arthropoda</taxon>
        <taxon>Hexapoda</taxon>
        <taxon>Insecta</taxon>
        <taxon>Pterygota</taxon>
        <taxon>Neoptera</taxon>
        <taxon>Endopterygota</taxon>
        <taxon>Lepidoptera</taxon>
        <taxon>Glossata</taxon>
        <taxon>Ditrysia</taxon>
        <taxon>Papilionoidea</taxon>
        <taxon>Nymphalidae</taxon>
        <taxon>Satyrinae</taxon>
        <taxon>Satyrini</taxon>
        <taxon>Parargina</taxon>
        <taxon>Pararge</taxon>
    </lineage>
</organism>
<keyword evidence="1" id="KW-1133">Transmembrane helix</keyword>
<keyword evidence="1" id="KW-0812">Transmembrane</keyword>
<accession>S4PDS0</accession>
<proteinExistence type="predicted"/>